<dbReference type="AlphaFoldDB" id="A0A7Y9B1T2"/>
<dbReference type="EMBL" id="JABXYR010000002">
    <property type="protein sequence ID" value="NWO23841.1"/>
    <property type="molecule type" value="Genomic_DNA"/>
</dbReference>
<keyword evidence="9" id="KW-0444">Lipid biosynthesis</keyword>
<dbReference type="Proteomes" id="UP000526307">
    <property type="component" value="Unassembled WGS sequence"/>
</dbReference>
<reference evidence="20 21" key="1">
    <citation type="submission" date="2020-06" db="EMBL/GenBank/DDBJ databases">
        <title>Mogibacterium timidum strain W9173 genomic sequence.</title>
        <authorList>
            <person name="Wade W.G."/>
            <person name="Johnston C.D."/>
            <person name="Chen T."/>
            <person name="Dewhirst F.E."/>
        </authorList>
    </citation>
    <scope>NUCLEOTIDE SEQUENCE [LARGE SCALE GENOMIC DNA]</scope>
    <source>
        <strain evidence="20 21">W9173</strain>
    </source>
</reference>
<accession>A0A7Y9B1T2</accession>
<dbReference type="PANTHER" id="PTHR46382:SF1">
    <property type="entry name" value="PHOSPHATIDATE CYTIDYLYLTRANSFERASE"/>
    <property type="match status" value="1"/>
</dbReference>
<keyword evidence="8" id="KW-1003">Cell membrane</keyword>
<feature type="transmembrane region" description="Helical" evidence="19">
    <location>
        <begin position="193"/>
        <end position="215"/>
    </location>
</feature>
<dbReference type="Pfam" id="PF01148">
    <property type="entry name" value="CTP_transf_1"/>
    <property type="match status" value="1"/>
</dbReference>
<evidence type="ECO:0000256" key="8">
    <source>
        <dbReference type="ARBA" id="ARBA00022475"/>
    </source>
</evidence>
<dbReference type="InterPro" id="IPR000374">
    <property type="entry name" value="PC_trans"/>
</dbReference>
<comment type="similarity">
    <text evidence="5 18">Belongs to the CDS family.</text>
</comment>
<dbReference type="PROSITE" id="PS01315">
    <property type="entry name" value="CDS"/>
    <property type="match status" value="1"/>
</dbReference>
<evidence type="ECO:0000256" key="5">
    <source>
        <dbReference type="ARBA" id="ARBA00010185"/>
    </source>
</evidence>
<gene>
    <name evidence="20" type="ORF">HW270_07150</name>
</gene>
<feature type="transmembrane region" description="Helical" evidence="19">
    <location>
        <begin position="12"/>
        <end position="35"/>
    </location>
</feature>
<evidence type="ECO:0000256" key="14">
    <source>
        <dbReference type="ARBA" id="ARBA00023098"/>
    </source>
</evidence>
<keyword evidence="16" id="KW-0594">Phospholipid biosynthesis</keyword>
<evidence type="ECO:0000256" key="3">
    <source>
        <dbReference type="ARBA" id="ARBA00005119"/>
    </source>
</evidence>
<comment type="pathway">
    <text evidence="4">Lipid metabolism.</text>
</comment>
<evidence type="ECO:0000256" key="17">
    <source>
        <dbReference type="ARBA" id="ARBA00023264"/>
    </source>
</evidence>
<dbReference type="EC" id="2.7.7.41" evidence="6 18"/>
<name>A0A7Y9B1T2_9FIRM</name>
<keyword evidence="13 19" id="KW-1133">Transmembrane helix</keyword>
<evidence type="ECO:0000256" key="16">
    <source>
        <dbReference type="ARBA" id="ARBA00023209"/>
    </source>
</evidence>
<feature type="transmembrane region" description="Helical" evidence="19">
    <location>
        <begin position="55"/>
        <end position="70"/>
    </location>
</feature>
<keyword evidence="21" id="KW-1185">Reference proteome</keyword>
<evidence type="ECO:0000256" key="1">
    <source>
        <dbReference type="ARBA" id="ARBA00001698"/>
    </source>
</evidence>
<comment type="catalytic activity">
    <reaction evidence="1 18">
        <text>a 1,2-diacyl-sn-glycero-3-phosphate + CTP + H(+) = a CDP-1,2-diacyl-sn-glycerol + diphosphate</text>
        <dbReference type="Rhea" id="RHEA:16229"/>
        <dbReference type="ChEBI" id="CHEBI:15378"/>
        <dbReference type="ChEBI" id="CHEBI:33019"/>
        <dbReference type="ChEBI" id="CHEBI:37563"/>
        <dbReference type="ChEBI" id="CHEBI:58332"/>
        <dbReference type="ChEBI" id="CHEBI:58608"/>
        <dbReference type="EC" id="2.7.7.41"/>
    </reaction>
</comment>
<keyword evidence="15 19" id="KW-0472">Membrane</keyword>
<evidence type="ECO:0000256" key="9">
    <source>
        <dbReference type="ARBA" id="ARBA00022516"/>
    </source>
</evidence>
<evidence type="ECO:0000256" key="11">
    <source>
        <dbReference type="ARBA" id="ARBA00022692"/>
    </source>
</evidence>
<feature type="transmembrane region" description="Helical" evidence="19">
    <location>
        <begin position="105"/>
        <end position="125"/>
    </location>
</feature>
<keyword evidence="12 18" id="KW-0548">Nucleotidyltransferase</keyword>
<evidence type="ECO:0000256" key="13">
    <source>
        <dbReference type="ARBA" id="ARBA00022989"/>
    </source>
</evidence>
<dbReference type="UniPathway" id="UPA00557">
    <property type="reaction ID" value="UER00614"/>
</dbReference>
<evidence type="ECO:0000256" key="2">
    <source>
        <dbReference type="ARBA" id="ARBA00004651"/>
    </source>
</evidence>
<dbReference type="RefSeq" id="WP_009644736.1">
    <property type="nucleotide sequence ID" value="NZ_CALIBD010000007.1"/>
</dbReference>
<evidence type="ECO:0000256" key="4">
    <source>
        <dbReference type="ARBA" id="ARBA00005189"/>
    </source>
</evidence>
<keyword evidence="10 18" id="KW-0808">Transferase</keyword>
<dbReference type="GO" id="GO:0004605">
    <property type="term" value="F:phosphatidate cytidylyltransferase activity"/>
    <property type="evidence" value="ECO:0007669"/>
    <property type="project" value="UniProtKB-EC"/>
</dbReference>
<evidence type="ECO:0000256" key="10">
    <source>
        <dbReference type="ARBA" id="ARBA00022679"/>
    </source>
</evidence>
<evidence type="ECO:0000256" key="19">
    <source>
        <dbReference type="SAM" id="Phobius"/>
    </source>
</evidence>
<sequence>MKTRIISSLVMVPLLAVLYFGGVWLVVAALFISVVGVKEFYDGFNACDIKPSRKIAIAMAIVLYAGYLILGNVPDFLGVWIVVAIMASLVYGWDIKNRGTSDAIATLTGIVYIVLFPYFIVLIDGTKYRQLTWLVLIAAFGADIMAYFTGMAIGKHKMAPNLSPKKTIEGAVGGLIGSALFSALFGYFVMPEIVVKCAIIGAIGGAVSMAGDLTASAFKRQMGIKDYGNLIPGHGGILDRFDSVLFVAPFVYYFSVFVLQ</sequence>
<comment type="subcellular location">
    <subcellularLocation>
        <location evidence="2">Cell membrane</location>
        <topology evidence="2">Multi-pass membrane protein</topology>
    </subcellularLocation>
</comment>
<feature type="transmembrane region" description="Helical" evidence="19">
    <location>
        <begin position="131"/>
        <end position="149"/>
    </location>
</feature>
<evidence type="ECO:0000313" key="21">
    <source>
        <dbReference type="Proteomes" id="UP000526307"/>
    </source>
</evidence>
<protein>
    <recommendedName>
        <fullName evidence="7 18">Phosphatidate cytidylyltransferase</fullName>
        <ecNumber evidence="6 18">2.7.7.41</ecNumber>
    </recommendedName>
</protein>
<evidence type="ECO:0000256" key="6">
    <source>
        <dbReference type="ARBA" id="ARBA00012487"/>
    </source>
</evidence>
<feature type="transmembrane region" description="Helical" evidence="19">
    <location>
        <begin position="76"/>
        <end position="93"/>
    </location>
</feature>
<keyword evidence="14" id="KW-0443">Lipid metabolism</keyword>
<dbReference type="GO" id="GO:0005886">
    <property type="term" value="C:plasma membrane"/>
    <property type="evidence" value="ECO:0007669"/>
    <property type="project" value="UniProtKB-SubCell"/>
</dbReference>
<evidence type="ECO:0000256" key="7">
    <source>
        <dbReference type="ARBA" id="ARBA00019373"/>
    </source>
</evidence>
<evidence type="ECO:0000256" key="18">
    <source>
        <dbReference type="RuleBase" id="RU003938"/>
    </source>
</evidence>
<comment type="pathway">
    <text evidence="3 18">Phospholipid metabolism; CDP-diacylglycerol biosynthesis; CDP-diacylglycerol from sn-glycerol 3-phosphate: step 3/3.</text>
</comment>
<keyword evidence="17" id="KW-1208">Phospholipid metabolism</keyword>
<dbReference type="GO" id="GO:0016024">
    <property type="term" value="P:CDP-diacylglycerol biosynthetic process"/>
    <property type="evidence" value="ECO:0007669"/>
    <property type="project" value="UniProtKB-UniPathway"/>
</dbReference>
<dbReference type="PANTHER" id="PTHR46382">
    <property type="entry name" value="PHOSPHATIDATE CYTIDYLYLTRANSFERASE"/>
    <property type="match status" value="1"/>
</dbReference>
<feature type="transmembrane region" description="Helical" evidence="19">
    <location>
        <begin position="170"/>
        <end position="187"/>
    </location>
</feature>
<comment type="caution">
    <text evidence="20">The sequence shown here is derived from an EMBL/GenBank/DDBJ whole genome shotgun (WGS) entry which is preliminary data.</text>
</comment>
<evidence type="ECO:0000256" key="15">
    <source>
        <dbReference type="ARBA" id="ARBA00023136"/>
    </source>
</evidence>
<evidence type="ECO:0000313" key="20">
    <source>
        <dbReference type="EMBL" id="NWO23841.1"/>
    </source>
</evidence>
<organism evidence="20 21">
    <name type="scientific">Mogibacterium timidum</name>
    <dbReference type="NCBI Taxonomy" id="35519"/>
    <lineage>
        <taxon>Bacteria</taxon>
        <taxon>Bacillati</taxon>
        <taxon>Bacillota</taxon>
        <taxon>Clostridia</taxon>
        <taxon>Peptostreptococcales</taxon>
        <taxon>Anaerovoracaceae</taxon>
        <taxon>Mogibacterium</taxon>
    </lineage>
</organism>
<keyword evidence="11 18" id="KW-0812">Transmembrane</keyword>
<evidence type="ECO:0000256" key="12">
    <source>
        <dbReference type="ARBA" id="ARBA00022695"/>
    </source>
</evidence>
<proteinExistence type="inferred from homology"/>